<name>M4ITK1_CALTB</name>
<dbReference type="EMBL" id="KC153978">
    <property type="protein sequence ID" value="AGA63770.1"/>
    <property type="molecule type" value="Genomic_DNA"/>
</dbReference>
<organism evidence="2">
    <name type="scientific">Calliarthron tuberculosum</name>
    <name type="common">Coralline red alga</name>
    <name type="synonym">Corallina tuberculosa</name>
    <dbReference type="NCBI Taxonomy" id="48942"/>
    <lineage>
        <taxon>Eukaryota</taxon>
        <taxon>Rhodophyta</taxon>
        <taxon>Florideophyceae</taxon>
        <taxon>Corallinophycidae</taxon>
        <taxon>Corallinales</taxon>
        <taxon>Corallinaceae</taxon>
        <taxon>Corallinoideae</taxon>
        <taxon>Calliarthron</taxon>
    </lineage>
</organism>
<dbReference type="AlphaFoldDB" id="M4ITK1"/>
<accession>M4ITK1</accession>
<gene>
    <name evidence="2" type="primary">ycf37</name>
</gene>
<dbReference type="Gene3D" id="1.25.40.10">
    <property type="entry name" value="Tetratricopeptide repeat domain"/>
    <property type="match status" value="1"/>
</dbReference>
<sequence>MPNLYFILLVIFLMPFSLIMTWQILQLILLESNYFKLCKKKTIDLSIDQLFVFVKILIKKRLWFKSLKLLESLEDVDLSYRHKYFNIFGFIYYKIEQYNLAKKYYLKSLYLKNNYLVALQNLAKVHELQKDYSLALKVYNSILSYDSNNKLANIKVARLKSRDSRI</sequence>
<protein>
    <submittedName>
        <fullName evidence="2">Conserved hypothetical plastid protein</fullName>
    </submittedName>
</protein>
<dbReference type="Pfam" id="PF13181">
    <property type="entry name" value="TPR_8"/>
    <property type="match status" value="1"/>
</dbReference>
<reference evidence="2" key="1">
    <citation type="journal article" date="2013" name="PLoS ONE">
        <title>Evolution of red algal plastid genomes: ancient architectures, introns, horizontal gene transfer, and taxonomic utility of plastid markers.</title>
        <authorList>
            <person name="Janouskovec J."/>
            <person name="Liu S.-L."/>
            <person name="Martone P.T."/>
            <person name="Carre W."/>
            <person name="Leblanc C."/>
            <person name="Collen J."/>
            <person name="Keeling P.J."/>
        </authorList>
    </citation>
    <scope>NUCLEOTIDE SEQUENCE</scope>
</reference>
<keyword evidence="1" id="KW-0812">Transmembrane</keyword>
<evidence type="ECO:0000313" key="2">
    <source>
        <dbReference type="EMBL" id="AGA63770.1"/>
    </source>
</evidence>
<feature type="transmembrane region" description="Helical" evidence="1">
    <location>
        <begin position="6"/>
        <end position="30"/>
    </location>
</feature>
<dbReference type="InterPro" id="IPR011990">
    <property type="entry name" value="TPR-like_helical_dom_sf"/>
</dbReference>
<keyword evidence="2" id="KW-0934">Plastid</keyword>
<dbReference type="RefSeq" id="YP_007878159.1">
    <property type="nucleotide sequence ID" value="NC_021075.1"/>
</dbReference>
<dbReference type="GeneID" id="15329112"/>
<dbReference type="SMART" id="SM00028">
    <property type="entry name" value="TPR"/>
    <property type="match status" value="2"/>
</dbReference>
<dbReference type="SUPFAM" id="SSF48452">
    <property type="entry name" value="TPR-like"/>
    <property type="match status" value="1"/>
</dbReference>
<proteinExistence type="predicted"/>
<geneLocation type="chloroplast" evidence="2"/>
<dbReference type="InterPro" id="IPR019734">
    <property type="entry name" value="TPR_rpt"/>
</dbReference>
<keyword evidence="1" id="KW-1133">Transmembrane helix</keyword>
<keyword evidence="1" id="KW-0472">Membrane</keyword>
<keyword evidence="2" id="KW-0150">Chloroplast</keyword>
<evidence type="ECO:0000256" key="1">
    <source>
        <dbReference type="SAM" id="Phobius"/>
    </source>
</evidence>